<dbReference type="AlphaFoldDB" id="A0A7W5DRY4"/>
<dbReference type="Proteomes" id="UP000544222">
    <property type="component" value="Unassembled WGS sequence"/>
</dbReference>
<comment type="caution">
    <text evidence="2">The sequence shown here is derived from an EMBL/GenBank/DDBJ whole genome shotgun (WGS) entry which is preliminary data.</text>
</comment>
<dbReference type="PANTHER" id="PTHR33886:SF8">
    <property type="entry name" value="UNSATURATED RHAMNOGALACTURONAN HYDROLASE (EUROFUNG)"/>
    <property type="match status" value="1"/>
</dbReference>
<evidence type="ECO:0000313" key="3">
    <source>
        <dbReference type="Proteomes" id="UP000544222"/>
    </source>
</evidence>
<sequence length="396" mass="45420">MKRLLSLLLGLGTVFVFLAAKPLPKNYLGWAVHVAQSDMKRNPELWMVDFNRVPKWDYCQGLMSSALLKLYNQTYDTLFYNYVKRFADLMIDSTGVIRSYKITDFSLDRVNGGKFLITLYQRTHDPKYLKAIKTLHSQLLCQPRTLDGGFWHKAIYPHQMWLDGSYMASPFLAQYGSVFLDITATSDAIHQLLVMAKHTYDPKTGLYYHAWDESHQQLWANKTTGQSPNFWSRSMGWYMMALVDVLDYVPANNPNRKDLIAIFQNLSKTLLKYQDPQTGLWYQVTDSIGTKGNYLESSSTAMFMYAITKGVNKGYLSRHYLSISRTTFDRFIHSAVVIDANGSYNITKACAVAGLGGHPYRDGSYSYYIHTPQRNNDPKVIGPFMMWCCELSKANQ</sequence>
<name>A0A7W5DRY4_9PORP</name>
<dbReference type="Gene3D" id="1.50.10.10">
    <property type="match status" value="1"/>
</dbReference>
<evidence type="ECO:0000313" key="2">
    <source>
        <dbReference type="EMBL" id="MBB3187976.1"/>
    </source>
</evidence>
<dbReference type="RefSeq" id="WP_183413774.1">
    <property type="nucleotide sequence ID" value="NZ_JACHYB010000002.1"/>
</dbReference>
<dbReference type="InterPro" id="IPR052043">
    <property type="entry name" value="PolySaccharide_Degr_Enz"/>
</dbReference>
<dbReference type="SUPFAM" id="SSF48208">
    <property type="entry name" value="Six-hairpin glycosidases"/>
    <property type="match status" value="1"/>
</dbReference>
<dbReference type="InterPro" id="IPR012341">
    <property type="entry name" value="6hp_glycosidase-like_sf"/>
</dbReference>
<keyword evidence="1 2" id="KW-0378">Hydrolase</keyword>
<keyword evidence="2" id="KW-0326">Glycosidase</keyword>
<proteinExistence type="predicted"/>
<dbReference type="Pfam" id="PF07470">
    <property type="entry name" value="Glyco_hydro_88"/>
    <property type="match status" value="1"/>
</dbReference>
<dbReference type="GO" id="GO:0102211">
    <property type="term" value="F:unsaturated rhamnogalacturonyl hydrolase activity"/>
    <property type="evidence" value="ECO:0007669"/>
    <property type="project" value="UniProtKB-EC"/>
</dbReference>
<accession>A0A7W5DRY4</accession>
<dbReference type="InterPro" id="IPR008928">
    <property type="entry name" value="6-hairpin_glycosidase_sf"/>
</dbReference>
<dbReference type="PANTHER" id="PTHR33886">
    <property type="entry name" value="UNSATURATED RHAMNOGALACTURONAN HYDROLASE (EUROFUNG)"/>
    <property type="match status" value="1"/>
</dbReference>
<reference evidence="2 3" key="1">
    <citation type="submission" date="2020-08" db="EMBL/GenBank/DDBJ databases">
        <title>Genomic Encyclopedia of Type Strains, Phase IV (KMG-IV): sequencing the most valuable type-strain genomes for metagenomic binning, comparative biology and taxonomic classification.</title>
        <authorList>
            <person name="Goeker M."/>
        </authorList>
    </citation>
    <scope>NUCLEOTIDE SEQUENCE [LARGE SCALE GENOMIC DNA]</scope>
    <source>
        <strain evidence="2 3">DSM 27471</strain>
    </source>
</reference>
<protein>
    <submittedName>
        <fullName evidence="2">Unsaturated rhamnogalacturonyl hydrolase</fullName>
        <ecNumber evidence="2">3.2.1.172</ecNumber>
    </submittedName>
</protein>
<evidence type="ECO:0000256" key="1">
    <source>
        <dbReference type="ARBA" id="ARBA00022801"/>
    </source>
</evidence>
<gene>
    <name evidence="2" type="ORF">FHX64_002174</name>
</gene>
<dbReference type="GO" id="GO:0005975">
    <property type="term" value="P:carbohydrate metabolic process"/>
    <property type="evidence" value="ECO:0007669"/>
    <property type="project" value="InterPro"/>
</dbReference>
<keyword evidence="3" id="KW-1185">Reference proteome</keyword>
<dbReference type="EMBL" id="JACHYB010000002">
    <property type="protein sequence ID" value="MBB3187976.1"/>
    <property type="molecule type" value="Genomic_DNA"/>
</dbReference>
<dbReference type="EC" id="3.2.1.172" evidence="2"/>
<dbReference type="InterPro" id="IPR010905">
    <property type="entry name" value="Glyco_hydro_88"/>
</dbReference>
<organism evidence="2 3">
    <name type="scientific">Microbacter margulisiae</name>
    <dbReference type="NCBI Taxonomy" id="1350067"/>
    <lineage>
        <taxon>Bacteria</taxon>
        <taxon>Pseudomonadati</taxon>
        <taxon>Bacteroidota</taxon>
        <taxon>Bacteroidia</taxon>
        <taxon>Bacteroidales</taxon>
        <taxon>Porphyromonadaceae</taxon>
        <taxon>Microbacter</taxon>
    </lineage>
</organism>